<comment type="caution">
    <text evidence="1">The sequence shown here is derived from an EMBL/GenBank/DDBJ whole genome shotgun (WGS) entry which is preliminary data.</text>
</comment>
<evidence type="ECO:0000313" key="2">
    <source>
        <dbReference type="Proteomes" id="UP000499080"/>
    </source>
</evidence>
<reference evidence="1 2" key="1">
    <citation type="journal article" date="2019" name="Sci. Rep.">
        <title>Orb-weaving spider Araneus ventricosus genome elucidates the spidroin gene catalogue.</title>
        <authorList>
            <person name="Kono N."/>
            <person name="Nakamura H."/>
            <person name="Ohtoshi R."/>
            <person name="Moran D.A.P."/>
            <person name="Shinohara A."/>
            <person name="Yoshida Y."/>
            <person name="Fujiwara M."/>
            <person name="Mori M."/>
            <person name="Tomita M."/>
            <person name="Arakawa K."/>
        </authorList>
    </citation>
    <scope>NUCLEOTIDE SEQUENCE [LARGE SCALE GENOMIC DNA]</scope>
</reference>
<evidence type="ECO:0000313" key="1">
    <source>
        <dbReference type="EMBL" id="GBN88005.1"/>
    </source>
</evidence>
<proteinExistence type="predicted"/>
<organism evidence="1 2">
    <name type="scientific">Araneus ventricosus</name>
    <name type="common">Orbweaver spider</name>
    <name type="synonym">Epeira ventricosa</name>
    <dbReference type="NCBI Taxonomy" id="182803"/>
    <lineage>
        <taxon>Eukaryota</taxon>
        <taxon>Metazoa</taxon>
        <taxon>Ecdysozoa</taxon>
        <taxon>Arthropoda</taxon>
        <taxon>Chelicerata</taxon>
        <taxon>Arachnida</taxon>
        <taxon>Araneae</taxon>
        <taxon>Araneomorphae</taxon>
        <taxon>Entelegynae</taxon>
        <taxon>Araneoidea</taxon>
        <taxon>Araneidae</taxon>
        <taxon>Araneus</taxon>
    </lineage>
</organism>
<keyword evidence="2" id="KW-1185">Reference proteome</keyword>
<protein>
    <submittedName>
        <fullName evidence="1">Uncharacterized protein</fullName>
    </submittedName>
</protein>
<name>A0A4Y2SLH4_ARAVE</name>
<dbReference type="OrthoDB" id="294295at2759"/>
<gene>
    <name evidence="1" type="ORF">AVEN_218477_1</name>
</gene>
<dbReference type="Proteomes" id="UP000499080">
    <property type="component" value="Unassembled WGS sequence"/>
</dbReference>
<dbReference type="EMBL" id="BGPR01022077">
    <property type="protein sequence ID" value="GBN88005.1"/>
    <property type="molecule type" value="Genomic_DNA"/>
</dbReference>
<dbReference type="AlphaFoldDB" id="A0A4Y2SLH4"/>
<accession>A0A4Y2SLH4</accession>
<sequence>MELTGPHTLGKREPAYLHGGFSSMNSRCSRWNLDKCTEIYHQARTDMGAGENIMMRVDDAFVPADEDVRKDYGEDFLKKFKTVGKRAFPPSPNMHKLLGDIESAVTLKRILILYTKYIEMHLSNLFLIFTKHVR</sequence>